<dbReference type="Proteomes" id="UP001259492">
    <property type="component" value="Unassembled WGS sequence"/>
</dbReference>
<evidence type="ECO:0000256" key="1">
    <source>
        <dbReference type="ARBA" id="ARBA00005953"/>
    </source>
</evidence>
<accession>A0ABU2YJP7</accession>
<reference evidence="3 4" key="1">
    <citation type="submission" date="2023-09" db="EMBL/GenBank/DDBJ databases">
        <authorList>
            <person name="Rey-Velasco X."/>
        </authorList>
    </citation>
    <scope>NUCLEOTIDE SEQUENCE [LARGE SCALE GENOMIC DNA]</scope>
    <source>
        <strain evidence="3 4">W332</strain>
    </source>
</reference>
<evidence type="ECO:0000313" key="4">
    <source>
        <dbReference type="Proteomes" id="UP001259492"/>
    </source>
</evidence>
<dbReference type="SUPFAM" id="SSF54637">
    <property type="entry name" value="Thioesterase/thiol ester dehydrase-isomerase"/>
    <property type="match status" value="1"/>
</dbReference>
<dbReference type="Gene3D" id="3.10.129.10">
    <property type="entry name" value="Hotdog Thioesterase"/>
    <property type="match status" value="1"/>
</dbReference>
<dbReference type="EMBL" id="JAVRIA010000002">
    <property type="protein sequence ID" value="MDT0557909.1"/>
    <property type="molecule type" value="Genomic_DNA"/>
</dbReference>
<dbReference type="Pfam" id="PF13279">
    <property type="entry name" value="4HBT_2"/>
    <property type="match status" value="1"/>
</dbReference>
<dbReference type="InterPro" id="IPR029069">
    <property type="entry name" value="HotDog_dom_sf"/>
</dbReference>
<keyword evidence="2 3" id="KW-0378">Hydrolase</keyword>
<dbReference type="InterPro" id="IPR050563">
    <property type="entry name" value="4-hydroxybenzoyl-CoA_TE"/>
</dbReference>
<comment type="caution">
    <text evidence="3">The sequence shown here is derived from an EMBL/GenBank/DDBJ whole genome shotgun (WGS) entry which is preliminary data.</text>
</comment>
<dbReference type="CDD" id="cd00586">
    <property type="entry name" value="4HBT"/>
    <property type="match status" value="1"/>
</dbReference>
<protein>
    <submittedName>
        <fullName evidence="3">Acyl-CoA thioesterase</fullName>
        <ecNumber evidence="3">3.1.2.-</ecNumber>
    </submittedName>
</protein>
<keyword evidence="4" id="KW-1185">Reference proteome</keyword>
<proteinExistence type="inferred from homology"/>
<sequence length="159" mass="18456">MFIKEFEIRWSDIDANGHLANSAYINFMSHTRMSFFTDYGFSLNEMVSHNLGPVMFYENIYYFKESFIGKPVKVSLQLSGLSENGKFFRFTHNFYNDKGDNLATCEVLGAFISLKTRQLCDLPKDLLKLADKFPRSEDFKILTKEDTRSHGKRPVPLVQ</sequence>
<evidence type="ECO:0000313" key="3">
    <source>
        <dbReference type="EMBL" id="MDT0557909.1"/>
    </source>
</evidence>
<evidence type="ECO:0000256" key="2">
    <source>
        <dbReference type="ARBA" id="ARBA00022801"/>
    </source>
</evidence>
<name>A0ABU2YJP7_9FLAO</name>
<gene>
    <name evidence="3" type="ORF">RM697_04585</name>
</gene>
<comment type="similarity">
    <text evidence="1">Belongs to the 4-hydroxybenzoyl-CoA thioesterase family.</text>
</comment>
<dbReference type="RefSeq" id="WP_311426683.1">
    <property type="nucleotide sequence ID" value="NZ_JAVRIA010000002.1"/>
</dbReference>
<dbReference type="GO" id="GO:0016787">
    <property type="term" value="F:hydrolase activity"/>
    <property type="evidence" value="ECO:0007669"/>
    <property type="project" value="UniProtKB-KW"/>
</dbReference>
<dbReference type="PANTHER" id="PTHR31793:SF27">
    <property type="entry name" value="NOVEL THIOESTERASE SUPERFAMILY DOMAIN AND SAPOSIN A-TYPE DOMAIN CONTAINING PROTEIN (0610012H03RIK)"/>
    <property type="match status" value="1"/>
</dbReference>
<organism evidence="3 4">
    <name type="scientific">Microcosmobacter mediterraneus</name>
    <dbReference type="NCBI Taxonomy" id="3075607"/>
    <lineage>
        <taxon>Bacteria</taxon>
        <taxon>Pseudomonadati</taxon>
        <taxon>Bacteroidota</taxon>
        <taxon>Flavobacteriia</taxon>
        <taxon>Flavobacteriales</taxon>
        <taxon>Flavobacteriaceae</taxon>
        <taxon>Microcosmobacter</taxon>
    </lineage>
</organism>
<dbReference type="PANTHER" id="PTHR31793">
    <property type="entry name" value="4-HYDROXYBENZOYL-COA THIOESTERASE FAMILY MEMBER"/>
    <property type="match status" value="1"/>
</dbReference>
<dbReference type="EC" id="3.1.2.-" evidence="3"/>